<dbReference type="SUPFAM" id="SSF50630">
    <property type="entry name" value="Acid proteases"/>
    <property type="match status" value="1"/>
</dbReference>
<dbReference type="PANTHER" id="PTHR47966">
    <property type="entry name" value="BETA-SITE APP-CLEAVING ENZYME, ISOFORM A-RELATED"/>
    <property type="match status" value="1"/>
</dbReference>
<dbReference type="PROSITE" id="PS51767">
    <property type="entry name" value="PEPTIDASE_A1"/>
    <property type="match status" value="1"/>
</dbReference>
<dbReference type="InterPro" id="IPR034164">
    <property type="entry name" value="Pepsin-like_dom"/>
</dbReference>
<evidence type="ECO:0000256" key="2">
    <source>
        <dbReference type="ARBA" id="ARBA00022750"/>
    </source>
</evidence>
<dbReference type="Proteomes" id="UP000232875">
    <property type="component" value="Unassembled WGS sequence"/>
</dbReference>
<evidence type="ECO:0000313" key="7">
    <source>
        <dbReference type="Proteomes" id="UP000232875"/>
    </source>
</evidence>
<feature type="signal peptide" evidence="4">
    <location>
        <begin position="1"/>
        <end position="20"/>
    </location>
</feature>
<dbReference type="Pfam" id="PF00026">
    <property type="entry name" value="Asp"/>
    <property type="match status" value="1"/>
</dbReference>
<keyword evidence="2 3" id="KW-0064">Aspartyl protease</keyword>
<accession>A0A2N1JHK7</accession>
<feature type="domain" description="Peptidase A1" evidence="5">
    <location>
        <begin position="101"/>
        <end position="390"/>
    </location>
</feature>
<comment type="similarity">
    <text evidence="1 3">Belongs to the peptidase A1 family.</text>
</comment>
<proteinExistence type="inferred from homology"/>
<dbReference type="InterPro" id="IPR001969">
    <property type="entry name" value="Aspartic_peptidase_AS"/>
</dbReference>
<name>A0A2N1JHK7_9BASI</name>
<reference evidence="6 7" key="1">
    <citation type="submission" date="2017-10" db="EMBL/GenBank/DDBJ databases">
        <title>A novel species of cold-tolerant Malassezia isolated from bats.</title>
        <authorList>
            <person name="Lorch J.M."/>
            <person name="Palmer J.M."/>
            <person name="Vanderwolf K.J."/>
            <person name="Schmidt K.Z."/>
            <person name="Verant M.L."/>
            <person name="Weller T.J."/>
            <person name="Blehert D.S."/>
        </authorList>
    </citation>
    <scope>NUCLEOTIDE SEQUENCE [LARGE SCALE GENOMIC DNA]</scope>
    <source>
        <strain evidence="6 7">NWHC:44797-103</strain>
    </source>
</reference>
<evidence type="ECO:0000256" key="1">
    <source>
        <dbReference type="ARBA" id="ARBA00007447"/>
    </source>
</evidence>
<dbReference type="InterPro" id="IPR021109">
    <property type="entry name" value="Peptidase_aspartic_dom_sf"/>
</dbReference>
<evidence type="ECO:0000256" key="3">
    <source>
        <dbReference type="RuleBase" id="RU000454"/>
    </source>
</evidence>
<evidence type="ECO:0000256" key="4">
    <source>
        <dbReference type="SAM" id="SignalP"/>
    </source>
</evidence>
<keyword evidence="7" id="KW-1185">Reference proteome</keyword>
<dbReference type="GO" id="GO:0006508">
    <property type="term" value="P:proteolysis"/>
    <property type="evidence" value="ECO:0007669"/>
    <property type="project" value="UniProtKB-KW"/>
</dbReference>
<dbReference type="InterPro" id="IPR001461">
    <property type="entry name" value="Aspartic_peptidase_A1"/>
</dbReference>
<dbReference type="CDD" id="cd05471">
    <property type="entry name" value="pepsin_like"/>
    <property type="match status" value="1"/>
</dbReference>
<sequence length="393" mass="42376">MQLSLKFIAGLAATASFALASEGTVVELQRRDSFVSSDDVLNIKSFSAHLNFVNSKYKTALKNFKKNTGKDHPLLRLILDALKRDGTGSVDLEDVNSEQLWAGKMSYGGQSFNIDFDTGSSDTLVNPEAYHPSKSPTSRDTHKTFNVAYGDGTTARGDIYTDNLQIAGLRAKNVAIGRSVTQFITGSEAQRSKGIAGLAFRSIATFQNELPFFDALKQQKAVASGVFQFTLKRGSGSQLNLGGVNAKQFKGNLSFVDVDPSQGFWAADAKVNNRKITAIVDTGSTIISGPMDQVRAVVQGIPGLTPFRNGGGTMYAYNCNKTPKIVISIAGRNFQLGANEAHYGKLSNGQCVLSIQGQENMPLQAWILGDSFLQVASVVFDTDKNRMGFAPQN</sequence>
<feature type="chain" id="PRO_5014968559" evidence="4">
    <location>
        <begin position="21"/>
        <end position="393"/>
    </location>
</feature>
<dbReference type="AlphaFoldDB" id="A0A2N1JHK7"/>
<dbReference type="OrthoDB" id="15189at2759"/>
<dbReference type="GO" id="GO:0004190">
    <property type="term" value="F:aspartic-type endopeptidase activity"/>
    <property type="evidence" value="ECO:0007669"/>
    <property type="project" value="UniProtKB-KW"/>
</dbReference>
<dbReference type="InterPro" id="IPR033121">
    <property type="entry name" value="PEPTIDASE_A1"/>
</dbReference>
<evidence type="ECO:0000259" key="5">
    <source>
        <dbReference type="PROSITE" id="PS51767"/>
    </source>
</evidence>
<dbReference type="PANTHER" id="PTHR47966:SF57">
    <property type="entry name" value="PEPTIDASE A1 DOMAIN-CONTAINING PROTEIN"/>
    <property type="match status" value="1"/>
</dbReference>
<evidence type="ECO:0000313" key="6">
    <source>
        <dbReference type="EMBL" id="PKI86040.1"/>
    </source>
</evidence>
<protein>
    <submittedName>
        <fullName evidence="6">Pep1p</fullName>
    </submittedName>
</protein>
<keyword evidence="3" id="KW-0645">Protease</keyword>
<dbReference type="PRINTS" id="PR00792">
    <property type="entry name" value="PEPSIN"/>
</dbReference>
<keyword evidence="3" id="KW-0378">Hydrolase</keyword>
<dbReference type="EMBL" id="KZ454987">
    <property type="protein sequence ID" value="PKI86040.1"/>
    <property type="molecule type" value="Genomic_DNA"/>
</dbReference>
<keyword evidence="4" id="KW-0732">Signal</keyword>
<organism evidence="6 7">
    <name type="scientific">Malassezia vespertilionis</name>
    <dbReference type="NCBI Taxonomy" id="2020962"/>
    <lineage>
        <taxon>Eukaryota</taxon>
        <taxon>Fungi</taxon>
        <taxon>Dikarya</taxon>
        <taxon>Basidiomycota</taxon>
        <taxon>Ustilaginomycotina</taxon>
        <taxon>Malasseziomycetes</taxon>
        <taxon>Malasseziales</taxon>
        <taxon>Malasseziaceae</taxon>
        <taxon>Malassezia</taxon>
    </lineage>
</organism>
<gene>
    <name evidence="6" type="primary">PEP1</name>
    <name evidence="6" type="ORF">MVES_000553</name>
</gene>
<dbReference type="Gene3D" id="2.40.70.10">
    <property type="entry name" value="Acid Proteases"/>
    <property type="match status" value="2"/>
</dbReference>
<dbReference type="PROSITE" id="PS00141">
    <property type="entry name" value="ASP_PROTEASE"/>
    <property type="match status" value="2"/>
</dbReference>
<dbReference type="STRING" id="2020962.A0A2N1JHK7"/>